<dbReference type="PANTHER" id="PTHR34580">
    <property type="match status" value="1"/>
</dbReference>
<dbReference type="Gene3D" id="1.10.10.10">
    <property type="entry name" value="Winged helix-like DNA-binding domain superfamily/Winged helix DNA-binding domain"/>
    <property type="match status" value="1"/>
</dbReference>
<dbReference type="SMART" id="SM00420">
    <property type="entry name" value="HTH_DEOR"/>
    <property type="match status" value="1"/>
</dbReference>
<dbReference type="Pfam" id="PF08279">
    <property type="entry name" value="HTH_11"/>
    <property type="match status" value="1"/>
</dbReference>
<dbReference type="Proteomes" id="UP000609346">
    <property type="component" value="Unassembled WGS sequence"/>
</dbReference>
<keyword evidence="1" id="KW-0805">Transcription regulation</keyword>
<name>A0ABR8N643_9BACL</name>
<keyword evidence="5" id="KW-1185">Reference proteome</keyword>
<dbReference type="PROSITE" id="PS51000">
    <property type="entry name" value="HTH_DEOR_2"/>
    <property type="match status" value="1"/>
</dbReference>
<dbReference type="SUPFAM" id="SSF46785">
    <property type="entry name" value="Winged helix' DNA-binding domain"/>
    <property type="match status" value="1"/>
</dbReference>
<dbReference type="EMBL" id="JACXZA010000007">
    <property type="protein sequence ID" value="MBD3921934.1"/>
    <property type="molecule type" value="Genomic_DNA"/>
</dbReference>
<dbReference type="Pfam" id="PF13280">
    <property type="entry name" value="WYL"/>
    <property type="match status" value="1"/>
</dbReference>
<dbReference type="PROSITE" id="PS52050">
    <property type="entry name" value="WYL"/>
    <property type="match status" value="1"/>
</dbReference>
<comment type="caution">
    <text evidence="4">The sequence shown here is derived from an EMBL/GenBank/DDBJ whole genome shotgun (WGS) entry which is preliminary data.</text>
</comment>
<evidence type="ECO:0000259" key="3">
    <source>
        <dbReference type="PROSITE" id="PS51000"/>
    </source>
</evidence>
<dbReference type="PANTHER" id="PTHR34580:SF1">
    <property type="entry name" value="PROTEIN PAFC"/>
    <property type="match status" value="1"/>
</dbReference>
<dbReference type="InterPro" id="IPR036388">
    <property type="entry name" value="WH-like_DNA-bd_sf"/>
</dbReference>
<organism evidence="4 5">
    <name type="scientific">Paenibacillus terricola</name>
    <dbReference type="NCBI Taxonomy" id="2763503"/>
    <lineage>
        <taxon>Bacteria</taxon>
        <taxon>Bacillati</taxon>
        <taxon>Bacillota</taxon>
        <taxon>Bacilli</taxon>
        <taxon>Bacillales</taxon>
        <taxon>Paenibacillaceae</taxon>
        <taxon>Paenibacillus</taxon>
    </lineage>
</organism>
<keyword evidence="2" id="KW-0804">Transcription</keyword>
<dbReference type="RefSeq" id="WP_224753960.1">
    <property type="nucleotide sequence ID" value="NZ_JACXZA010000007.1"/>
</dbReference>
<evidence type="ECO:0000313" key="5">
    <source>
        <dbReference type="Proteomes" id="UP000609346"/>
    </source>
</evidence>
<dbReference type="InterPro" id="IPR001034">
    <property type="entry name" value="DeoR_HTH"/>
</dbReference>
<feature type="domain" description="HTH deoR-type" evidence="3">
    <location>
        <begin position="2"/>
        <end position="57"/>
    </location>
</feature>
<dbReference type="InterPro" id="IPR013196">
    <property type="entry name" value="HTH_11"/>
</dbReference>
<dbReference type="InterPro" id="IPR026881">
    <property type="entry name" value="WYL_dom"/>
</dbReference>
<dbReference type="InterPro" id="IPR051534">
    <property type="entry name" value="CBASS_pafABC_assoc_protein"/>
</dbReference>
<gene>
    <name evidence="4" type="ORF">H8B09_24445</name>
</gene>
<protein>
    <submittedName>
        <fullName evidence="4">WYL domain-containing protein</fullName>
    </submittedName>
</protein>
<evidence type="ECO:0000313" key="4">
    <source>
        <dbReference type="EMBL" id="MBD3921934.1"/>
    </source>
</evidence>
<dbReference type="InterPro" id="IPR036390">
    <property type="entry name" value="WH_DNA-bd_sf"/>
</dbReference>
<evidence type="ECO:0000256" key="1">
    <source>
        <dbReference type="ARBA" id="ARBA00023015"/>
    </source>
</evidence>
<sequence length="318" mass="36274">MRADRLLSIMMYLQQAGRMTANELAQLLEVSERTIYRDMDALSGMGVPVQSEGGLGGGFMLPANYRTKLDGLNTSEVHAIFLQINEQPFKQLGIEQAMRSALLKLMGSLSNQHREDADWIRNRVFIDMGSWHAQPEQQQGDDRLRLIRKAVWEQRRLQLTYKNRLHSTAELSLDSYGIVLKAGIWFVIGRSDESIRALRVSSIQSIEPTDTVFERPTAFRLETFWEQWLASYQHRQFPYIVAVVLHHEDSAERVARLGGVLFQMREEAGVRRAEVGFESEESAVRAMLALAHLVEAAGPSTLMTRLREEIQHLGGMYK</sequence>
<reference evidence="4 5" key="1">
    <citation type="submission" date="2020-09" db="EMBL/GenBank/DDBJ databases">
        <title>Paenibacillus sp. strain PR3 16S rRNA gene Genome sequencing and assembly.</title>
        <authorList>
            <person name="Kim J."/>
        </authorList>
    </citation>
    <scope>NUCLEOTIDE SEQUENCE [LARGE SCALE GENOMIC DNA]</scope>
    <source>
        <strain evidence="4 5">PR3</strain>
    </source>
</reference>
<evidence type="ECO:0000256" key="2">
    <source>
        <dbReference type="ARBA" id="ARBA00023163"/>
    </source>
</evidence>
<accession>A0ABR8N643</accession>
<proteinExistence type="predicted"/>